<dbReference type="Pfam" id="PF14529">
    <property type="entry name" value="Exo_endo_phos_2"/>
    <property type="match status" value="1"/>
</dbReference>
<feature type="domain" description="Endonuclease/exonuclease/phosphatase" evidence="1">
    <location>
        <begin position="31"/>
        <end position="123"/>
    </location>
</feature>
<sequence>YIAVTGEDQFPFNTNAFHLCYFQKEVLAARQISEHIIIGGDWNAHHPAWLDKNIDEMGEAILEFITSNDLHILNSFPFDCTYQNNNASSCIDITLCSSSLVGLCSNWRTDDDELDVHSGHLPITFNILAQWAPQNIKRQNIVTWNLSSDQWEMFRHYLAANLKVWSDSIPNSLQGSSDALDQAVEAWTHCVVETGKATIGQKTIWKGNKPWWSNKLHKMRKKVHQLKRNFRKNRTSENYEIYKEAARTLKRNLRCEKQLHITKSIESLHEGNTRQLFCKFRSLNSNKIAIIPSLVSPGKDGTTHQIAENDIDKANLLARWFAQPPQPPKPSNEDAEHYEYVKDEICSVVQMSRESELDTSWLILEWHQADITEEEIIEAIGQVSSFKSQDPDNIHNLMLKKGGQSLIDSLVMLSLLSCVGKLLERIVTMRLMRYLNERQMLHQSQAGFQSWHNTSELILKLSESIHKSFNKKGLTYATMLDISEAYGSVWRD</sequence>
<comment type="caution">
    <text evidence="2">The sequence shown here is derived from an EMBL/GenBank/DDBJ whole genome shotgun (WGS) entry which is preliminary data.</text>
</comment>
<proteinExistence type="predicted"/>
<dbReference type="EMBL" id="ASPP01026768">
    <property type="protein sequence ID" value="ETO06818.1"/>
    <property type="molecule type" value="Genomic_DNA"/>
</dbReference>
<name>X6LY22_RETFI</name>
<feature type="non-terminal residue" evidence="2">
    <location>
        <position position="1"/>
    </location>
</feature>
<keyword evidence="3" id="KW-1185">Reference proteome</keyword>
<evidence type="ECO:0000313" key="3">
    <source>
        <dbReference type="Proteomes" id="UP000023152"/>
    </source>
</evidence>
<keyword evidence="2" id="KW-0808">Transferase</keyword>
<accession>X6LY22</accession>
<dbReference type="GO" id="GO:0003964">
    <property type="term" value="F:RNA-directed DNA polymerase activity"/>
    <property type="evidence" value="ECO:0007669"/>
    <property type="project" value="UniProtKB-KW"/>
</dbReference>
<evidence type="ECO:0000313" key="2">
    <source>
        <dbReference type="EMBL" id="ETO06818.1"/>
    </source>
</evidence>
<dbReference type="InterPro" id="IPR005135">
    <property type="entry name" value="Endo/exonuclease/phosphatase"/>
</dbReference>
<reference evidence="2 3" key="1">
    <citation type="journal article" date="2013" name="Curr. Biol.">
        <title>The Genome of the Foraminiferan Reticulomyxa filosa.</title>
        <authorList>
            <person name="Glockner G."/>
            <person name="Hulsmann N."/>
            <person name="Schleicher M."/>
            <person name="Noegel A.A."/>
            <person name="Eichinger L."/>
            <person name="Gallinger C."/>
            <person name="Pawlowski J."/>
            <person name="Sierra R."/>
            <person name="Euteneuer U."/>
            <person name="Pillet L."/>
            <person name="Moustafa A."/>
            <person name="Platzer M."/>
            <person name="Groth M."/>
            <person name="Szafranski K."/>
            <person name="Schliwa M."/>
        </authorList>
    </citation>
    <scope>NUCLEOTIDE SEQUENCE [LARGE SCALE GENOMIC DNA]</scope>
</reference>
<organism evidence="2 3">
    <name type="scientific">Reticulomyxa filosa</name>
    <dbReference type="NCBI Taxonomy" id="46433"/>
    <lineage>
        <taxon>Eukaryota</taxon>
        <taxon>Sar</taxon>
        <taxon>Rhizaria</taxon>
        <taxon>Retaria</taxon>
        <taxon>Foraminifera</taxon>
        <taxon>Monothalamids</taxon>
        <taxon>Reticulomyxidae</taxon>
        <taxon>Reticulomyxa</taxon>
    </lineage>
</organism>
<keyword evidence="2" id="KW-0695">RNA-directed DNA polymerase</keyword>
<protein>
    <submittedName>
        <fullName evidence="2">Reverse transcriptase</fullName>
    </submittedName>
</protein>
<evidence type="ECO:0000259" key="1">
    <source>
        <dbReference type="Pfam" id="PF14529"/>
    </source>
</evidence>
<dbReference type="PANTHER" id="PTHR33395:SF22">
    <property type="entry name" value="REVERSE TRANSCRIPTASE DOMAIN-CONTAINING PROTEIN"/>
    <property type="match status" value="1"/>
</dbReference>
<dbReference type="PANTHER" id="PTHR33395">
    <property type="entry name" value="TRANSCRIPTASE, PUTATIVE-RELATED-RELATED"/>
    <property type="match status" value="1"/>
</dbReference>
<dbReference type="InterPro" id="IPR036691">
    <property type="entry name" value="Endo/exonu/phosph_ase_sf"/>
</dbReference>
<dbReference type="SUPFAM" id="SSF56219">
    <property type="entry name" value="DNase I-like"/>
    <property type="match status" value="1"/>
</dbReference>
<gene>
    <name evidence="2" type="ORF">RFI_30574</name>
</gene>
<keyword evidence="2" id="KW-0548">Nucleotidyltransferase</keyword>
<dbReference type="Proteomes" id="UP000023152">
    <property type="component" value="Unassembled WGS sequence"/>
</dbReference>
<dbReference type="AlphaFoldDB" id="X6LY22"/>
<dbReference type="OrthoDB" id="411871at2759"/>
<dbReference type="Gene3D" id="3.60.10.10">
    <property type="entry name" value="Endonuclease/exonuclease/phosphatase"/>
    <property type="match status" value="1"/>
</dbReference>
<dbReference type="GO" id="GO:0031012">
    <property type="term" value="C:extracellular matrix"/>
    <property type="evidence" value="ECO:0007669"/>
    <property type="project" value="TreeGrafter"/>
</dbReference>